<accession>A0ABD3QZJ2</accession>
<dbReference type="EMBL" id="JALLAZ020000107">
    <property type="protein sequence ID" value="KAL3803625.1"/>
    <property type="molecule type" value="Genomic_DNA"/>
</dbReference>
<organism evidence="1 2">
    <name type="scientific">Stephanodiscus triporus</name>
    <dbReference type="NCBI Taxonomy" id="2934178"/>
    <lineage>
        <taxon>Eukaryota</taxon>
        <taxon>Sar</taxon>
        <taxon>Stramenopiles</taxon>
        <taxon>Ochrophyta</taxon>
        <taxon>Bacillariophyta</taxon>
        <taxon>Coscinodiscophyceae</taxon>
        <taxon>Thalassiosirophycidae</taxon>
        <taxon>Stephanodiscales</taxon>
        <taxon>Stephanodiscaceae</taxon>
        <taxon>Stephanodiscus</taxon>
    </lineage>
</organism>
<comment type="caution">
    <text evidence="1">The sequence shown here is derived from an EMBL/GenBank/DDBJ whole genome shotgun (WGS) entry which is preliminary data.</text>
</comment>
<dbReference type="Proteomes" id="UP001530315">
    <property type="component" value="Unassembled WGS sequence"/>
</dbReference>
<dbReference type="AlphaFoldDB" id="A0ABD3QZJ2"/>
<gene>
    <name evidence="1" type="ORF">ACHAW5_006387</name>
</gene>
<evidence type="ECO:0000313" key="1">
    <source>
        <dbReference type="EMBL" id="KAL3803625.1"/>
    </source>
</evidence>
<reference evidence="1 2" key="1">
    <citation type="submission" date="2024-10" db="EMBL/GenBank/DDBJ databases">
        <title>Updated reference genomes for cyclostephanoid diatoms.</title>
        <authorList>
            <person name="Roberts W.R."/>
            <person name="Alverson A.J."/>
        </authorList>
    </citation>
    <scope>NUCLEOTIDE SEQUENCE [LARGE SCALE GENOMIC DNA]</scope>
    <source>
        <strain evidence="1 2">AJA276-08</strain>
    </source>
</reference>
<name>A0ABD3QZJ2_9STRA</name>
<proteinExistence type="predicted"/>
<evidence type="ECO:0000313" key="2">
    <source>
        <dbReference type="Proteomes" id="UP001530315"/>
    </source>
</evidence>
<keyword evidence="2" id="KW-1185">Reference proteome</keyword>
<sequence length="48" mass="5306">MSYHLDHEEEGQRKDEDADDGMVDIILLFLGGCEKTMHGFAVVEPGIG</sequence>
<protein>
    <submittedName>
        <fullName evidence="1">Uncharacterized protein</fullName>
    </submittedName>
</protein>